<dbReference type="InterPro" id="IPR015919">
    <property type="entry name" value="Cadherin-like_sf"/>
</dbReference>
<dbReference type="PROSITE" id="PS51257">
    <property type="entry name" value="PROKAR_LIPOPROTEIN"/>
    <property type="match status" value="1"/>
</dbReference>
<dbReference type="GO" id="GO:0005509">
    <property type="term" value="F:calcium ion binding"/>
    <property type="evidence" value="ECO:0007669"/>
    <property type="project" value="InterPro"/>
</dbReference>
<reference evidence="3" key="1">
    <citation type="journal article" date="2021" name="PeerJ">
        <title>Extensive microbial diversity within the chicken gut microbiome revealed by metagenomics and culture.</title>
        <authorList>
            <person name="Gilroy R."/>
            <person name="Ravi A."/>
            <person name="Getino M."/>
            <person name="Pursley I."/>
            <person name="Horton D.L."/>
            <person name="Alikhan N.F."/>
            <person name="Baker D."/>
            <person name="Gharbi K."/>
            <person name="Hall N."/>
            <person name="Watson M."/>
            <person name="Adriaenssens E.M."/>
            <person name="Foster-Nyarko E."/>
            <person name="Jarju S."/>
            <person name="Secka A."/>
            <person name="Antonio M."/>
            <person name="Oren A."/>
            <person name="Chaudhuri R.R."/>
            <person name="La Ragione R."/>
            <person name="Hildebrand F."/>
            <person name="Pallen M.J."/>
        </authorList>
    </citation>
    <scope>NUCLEOTIDE SEQUENCE</scope>
    <source>
        <strain evidence="3">CHK199-9574</strain>
    </source>
</reference>
<dbReference type="CDD" id="cd11304">
    <property type="entry name" value="Cadherin_repeat"/>
    <property type="match status" value="1"/>
</dbReference>
<dbReference type="SUPFAM" id="SSF49373">
    <property type="entry name" value="Invasin/intimin cell-adhesion fragments"/>
    <property type="match status" value="1"/>
</dbReference>
<dbReference type="SUPFAM" id="SSF49313">
    <property type="entry name" value="Cadherin-like"/>
    <property type="match status" value="1"/>
</dbReference>
<dbReference type="InterPro" id="IPR008964">
    <property type="entry name" value="Invasin/intimin_cell_adhesion"/>
</dbReference>
<dbReference type="Pfam" id="PF02368">
    <property type="entry name" value="Big_2"/>
    <property type="match status" value="1"/>
</dbReference>
<gene>
    <name evidence="3" type="ORF">H9728_02400</name>
</gene>
<dbReference type="Gene3D" id="2.60.40.10">
    <property type="entry name" value="Immunoglobulins"/>
    <property type="match status" value="1"/>
</dbReference>
<feature type="domain" description="BIG2" evidence="2">
    <location>
        <begin position="31"/>
        <end position="102"/>
    </location>
</feature>
<proteinExistence type="predicted"/>
<dbReference type="Gene3D" id="2.160.20.110">
    <property type="match status" value="3"/>
</dbReference>
<dbReference type="InterPro" id="IPR003343">
    <property type="entry name" value="Big_2"/>
</dbReference>
<dbReference type="GO" id="GO:0016020">
    <property type="term" value="C:membrane"/>
    <property type="evidence" value="ECO:0007669"/>
    <property type="project" value="InterPro"/>
</dbReference>
<dbReference type="SMART" id="SM00635">
    <property type="entry name" value="BID_2"/>
    <property type="match status" value="1"/>
</dbReference>
<reference evidence="3" key="2">
    <citation type="submission" date="2021-04" db="EMBL/GenBank/DDBJ databases">
        <authorList>
            <person name="Gilroy R."/>
        </authorList>
    </citation>
    <scope>NUCLEOTIDE SEQUENCE</scope>
    <source>
        <strain evidence="3">CHK199-9574</strain>
    </source>
</reference>
<dbReference type="EMBL" id="DXCO01000019">
    <property type="protein sequence ID" value="HIY77872.1"/>
    <property type="molecule type" value="Genomic_DNA"/>
</dbReference>
<organism evidence="3 4">
    <name type="scientific">Candidatus Borkfalkia excrementavium</name>
    <dbReference type="NCBI Taxonomy" id="2838505"/>
    <lineage>
        <taxon>Bacteria</taxon>
        <taxon>Bacillati</taxon>
        <taxon>Bacillota</taxon>
        <taxon>Clostridia</taxon>
        <taxon>Christensenellales</taxon>
        <taxon>Christensenellaceae</taxon>
        <taxon>Candidatus Borkfalkia</taxon>
    </lineage>
</organism>
<feature type="chain" id="PRO_5039323923" evidence="1">
    <location>
        <begin position="24"/>
        <end position="1459"/>
    </location>
</feature>
<evidence type="ECO:0000313" key="4">
    <source>
        <dbReference type="Proteomes" id="UP000824135"/>
    </source>
</evidence>
<evidence type="ECO:0000256" key="1">
    <source>
        <dbReference type="SAM" id="SignalP"/>
    </source>
</evidence>
<accession>A0A9D1Z7G6</accession>
<dbReference type="InterPro" id="IPR013783">
    <property type="entry name" value="Ig-like_fold"/>
</dbReference>
<dbReference type="Proteomes" id="UP000824135">
    <property type="component" value="Unassembled WGS sequence"/>
</dbReference>
<evidence type="ECO:0000259" key="2">
    <source>
        <dbReference type="SMART" id="SM00635"/>
    </source>
</evidence>
<dbReference type="Gene3D" id="2.60.40.1080">
    <property type="match status" value="1"/>
</dbReference>
<protein>
    <submittedName>
        <fullName evidence="3">Ig-like domain-containing protein</fullName>
    </submittedName>
</protein>
<keyword evidence="1" id="KW-0732">Signal</keyword>
<sequence>MRKKLRIALIAVMAMLMVLTVFAGCNGNSGSSSGYKLSQTSASLEIGRTLQLTISPEPANVTWSSSDEDVATVSDGLVTAVEKGTATITAQVAKTQDTAAATLTCEITVNSVSVLPESISITNEDTTPAPGFFEITAQVMPEGADQRFTASLVGEHTLVQIVDNEVAIDAEIEDGYTFTVSVASVADPQITDTKEFVVDNRPEDGLHITTPQRVVDAQVNDGKLQLKYTMVPEAEVTFSLETEVDGVSITPGGEISVDKYANNGIAFTVVAEATVEEEEFRTTVNMTVLNEIEREISTEEELRAIWTGDNAESRARMQNHYILTDNIVLTSDWTSIANDGTEGGTGAQFNGNFNGNGYTISNFNMNAGWNNGFFYSIGEEGVVENLVLESGNGVNDGIHGMFCGPFAGYCFGTIQNSMANVRVTSDTNSAGAHISVGSFVGTIGATGLVINCVSIGQTVINRNPTGENSDYTTGFAASMPGTLGQCLRSSYALEGTIENIVGHRSGIDTAAEGELDVIRTEEEMKTAASYPEYDAETEEGFDREIWRIVDGSFPSLYNDKFVEPAMIEVKVNGEEIIDGKFTVGHGDYEFTAEVTDADGSAVNVPQSFSIISFATGTGVADGAFTYDGVTVSVNGSLAKDGDTVTIVLASDLNTNIQTTVTFTFEGALAVVVDEIPDLEYTADGANTFDVSDLVTVLSGSGSETVTYEITQETAGVTINEETGVLTITAASNNMAVFKVQVTVTDGSESAKSAEISVNVINTVPKEISTAEEFLAIWPIGRWDAPDDTVKPLMHNNYILTDNIDLGSSAKVIGYAWNDASDTGYGLFGTFDGNGYTISWSNNLAVSWNCGLFAKVEATGVIKNLKMQTYGDGAIHGLVAGPIGLVYGTVENCFFDVKVTTEKQSTGAVQPIGTAVAAVCGGGKLINVISIGQAMLEIDGTPVVSGVYGKTHDTDSANAVVTDSYALSGTVTKTEIDTVADKITAENTKIVLTDTEMRTASNFADWDTEIWYIADGAYPTLKNDKLVIPTGIEITNSETTVGVGATEITADVTPSGDWFISSFTTTDETNITYEGRTVTVKPQAVTGATFTVTVAAALAPSVTDQMTFTVSNEGISVSFADDAPETMDFETSATLALADYVEVSQDSGYTLSYALKETVTGVSVDAETGVVTLTEEVNNTAVFTVVATVTPDAGGDPSSAELTITVTNHVFKEINGIEDLQAIWTGNNAVSRQNLTNNYILMTDIDLSGVTFGTIGIADTDGIGLSGTFDGNGHKISGVKMNVGWNGGFFARIESTGVVKNLHLESGTGADDGVQTIYGGALVGFLYGRVENCFVNVRVYTSHASQPIGTLAGTLQEGGVIVNSIAIGQAVFTGDRSEAEHGSGFISSGSASQITSSFVLDTTVDGSIGYNKVADENIVKTETELKTATTFEGWDSSIWTISEGSYPALIPNCTSGQADA</sequence>
<feature type="signal peptide" evidence="1">
    <location>
        <begin position="1"/>
        <end position="23"/>
    </location>
</feature>
<comment type="caution">
    <text evidence="3">The sequence shown here is derived from an EMBL/GenBank/DDBJ whole genome shotgun (WGS) entry which is preliminary data.</text>
</comment>
<evidence type="ECO:0000313" key="3">
    <source>
        <dbReference type="EMBL" id="HIY77872.1"/>
    </source>
</evidence>
<name>A0A9D1Z7G6_9FIRM</name>